<dbReference type="GO" id="GO:0005524">
    <property type="term" value="F:ATP binding"/>
    <property type="evidence" value="ECO:0007669"/>
    <property type="project" value="UniProtKB-KW"/>
</dbReference>
<dbReference type="InterPro" id="IPR051620">
    <property type="entry name" value="ORF904-like_C"/>
</dbReference>
<organism evidence="6 7">
    <name type="scientific">Limosilactobacillus reuteri MM4-1A</name>
    <dbReference type="NCBI Taxonomy" id="548485"/>
    <lineage>
        <taxon>Bacteria</taxon>
        <taxon>Bacillati</taxon>
        <taxon>Bacillota</taxon>
        <taxon>Bacilli</taxon>
        <taxon>Lactobacillales</taxon>
        <taxon>Lactobacillaceae</taxon>
        <taxon>Limosilactobacillus</taxon>
    </lineage>
</organism>
<keyword evidence="1" id="KW-0547">Nucleotide-binding</keyword>
<dbReference type="NCBIfam" id="TIGR01613">
    <property type="entry name" value="primase_Cterm"/>
    <property type="match status" value="1"/>
</dbReference>
<dbReference type="EMBL" id="ACGX02000006">
    <property type="protein sequence ID" value="EGC15359.1"/>
    <property type="molecule type" value="Genomic_DNA"/>
</dbReference>
<keyword evidence="3" id="KW-0347">Helicase</keyword>
<dbReference type="GO" id="GO:0016787">
    <property type="term" value="F:hydrolase activity"/>
    <property type="evidence" value="ECO:0007669"/>
    <property type="project" value="UniProtKB-KW"/>
</dbReference>
<evidence type="ECO:0000313" key="7">
    <source>
        <dbReference type="Proteomes" id="UP000004335"/>
    </source>
</evidence>
<dbReference type="AlphaFoldDB" id="A0A828RHB2"/>
<evidence type="ECO:0000256" key="1">
    <source>
        <dbReference type="ARBA" id="ARBA00022741"/>
    </source>
</evidence>
<dbReference type="RefSeq" id="WP_003668222.1">
    <property type="nucleotide sequence ID" value="NZ_ACGX02000006.1"/>
</dbReference>
<dbReference type="Pfam" id="PF19263">
    <property type="entry name" value="DUF5906"/>
    <property type="match status" value="1"/>
</dbReference>
<keyword evidence="4" id="KW-0067">ATP-binding</keyword>
<dbReference type="GO" id="GO:0004386">
    <property type="term" value="F:helicase activity"/>
    <property type="evidence" value="ECO:0007669"/>
    <property type="project" value="UniProtKB-KW"/>
</dbReference>
<evidence type="ECO:0000313" key="6">
    <source>
        <dbReference type="EMBL" id="EGC15359.1"/>
    </source>
</evidence>
<evidence type="ECO:0000259" key="5">
    <source>
        <dbReference type="PROSITE" id="PS51206"/>
    </source>
</evidence>
<dbReference type="Pfam" id="PF03288">
    <property type="entry name" value="Pox_D5"/>
    <property type="match status" value="1"/>
</dbReference>
<proteinExistence type="predicted"/>
<evidence type="ECO:0000256" key="3">
    <source>
        <dbReference type="ARBA" id="ARBA00022806"/>
    </source>
</evidence>
<gene>
    <name evidence="6" type="ORF">HMPREF0536_11008</name>
</gene>
<accession>A0A828RHB2</accession>
<comment type="caution">
    <text evidence="6">The sequence shown here is derived from an EMBL/GenBank/DDBJ whole genome shotgun (WGS) entry which is preliminary data.</text>
</comment>
<dbReference type="PROSITE" id="PS51206">
    <property type="entry name" value="SF3_HELICASE_1"/>
    <property type="match status" value="1"/>
</dbReference>
<sequence>MANIDDLVNNNSFPEWLTVSDKGNKLVDEIKLAKYLEKKYHFTSNQFIEHGYWFDPKSRQWKNYADSVIEKSIKNEIVPHGIWRTNLLASVSKLIALDSQEIVEDNPFDQPAPYKAVFGKHTYNLMTDTLEDNSPENYLLQNRPYELETKGKATTWNKWLKQSLVPSTKEIRDDTGKLQDEYDLTAIETVKAFIGFALAGSFKDFQIYMILYGLGGDGKSTFLNKLMELIGKPNVSNVSLEALSDQKEAKFATSQLYHKAANVFADISPKFMEQTNIIKTLTGGDATTAQFKYKDPFKLENEAKLIFSANDLPAFNDFTDGFKRRPIIVTFHKIKHFKEQFKEQDFKREMPAFAYECLKSYKKALDSGKFPVTEYMEQQKRSWVNANDNIGNWINDCCTTNENDKEKSVYLYGNYKEYCKNTAVPCLSNRKFAKELIARGYKHTTVKINGKNVKGYKGIALKN</sequence>
<dbReference type="InterPro" id="IPR045455">
    <property type="entry name" value="NrS-1_pol-like_helicase"/>
</dbReference>
<dbReference type="InterPro" id="IPR014015">
    <property type="entry name" value="Helicase_SF3_DNA-vir"/>
</dbReference>
<dbReference type="InterPro" id="IPR027417">
    <property type="entry name" value="P-loop_NTPase"/>
</dbReference>
<evidence type="ECO:0000256" key="4">
    <source>
        <dbReference type="ARBA" id="ARBA00022840"/>
    </source>
</evidence>
<dbReference type="PANTHER" id="PTHR35372:SF2">
    <property type="entry name" value="SF3 HELICASE DOMAIN-CONTAINING PROTEIN"/>
    <property type="match status" value="1"/>
</dbReference>
<feature type="domain" description="SF3 helicase" evidence="5">
    <location>
        <begin position="185"/>
        <end position="350"/>
    </location>
</feature>
<dbReference type="Gene3D" id="3.40.50.300">
    <property type="entry name" value="P-loop containing nucleotide triphosphate hydrolases"/>
    <property type="match status" value="1"/>
</dbReference>
<dbReference type="Proteomes" id="UP000004335">
    <property type="component" value="Unassembled WGS sequence"/>
</dbReference>
<protein>
    <submittedName>
        <fullName evidence="6">Phage/plasmid primase, P4 family domain protein</fullName>
    </submittedName>
</protein>
<reference evidence="6 7" key="1">
    <citation type="submission" date="2011-01" db="EMBL/GenBank/DDBJ databases">
        <authorList>
            <person name="Muzny D."/>
            <person name="Qin X."/>
            <person name="Buhay C."/>
            <person name="Dugan-Rocha S."/>
            <person name="Ding Y."/>
            <person name="Chen G."/>
            <person name="Hawes A."/>
            <person name="Holder M."/>
            <person name="Jhangiani S."/>
            <person name="Johnson A."/>
            <person name="Khan Z."/>
            <person name="Li Z."/>
            <person name="Liu W."/>
            <person name="Liu X."/>
            <person name="Perez L."/>
            <person name="Shen H."/>
            <person name="Wang Q."/>
            <person name="Watt J."/>
            <person name="Xi L."/>
            <person name="Xin Y."/>
            <person name="Zhou J."/>
            <person name="Deng J."/>
            <person name="Jiang H."/>
            <person name="Liu Y."/>
            <person name="Qu J."/>
            <person name="Song X.-Z."/>
            <person name="Zhang L."/>
            <person name="Villasana D."/>
            <person name="Johnson A."/>
            <person name="Liu J."/>
            <person name="Liyanage D."/>
            <person name="Lorensuhewa L."/>
            <person name="Robinson T."/>
            <person name="Song A."/>
            <person name="Song B.-B."/>
            <person name="Dinh H."/>
            <person name="Thornton R."/>
            <person name="Coyle M."/>
            <person name="Francisco L."/>
            <person name="Jackson L."/>
            <person name="Javaid M."/>
            <person name="Korchina V."/>
            <person name="Kovar C."/>
            <person name="Mata R."/>
            <person name="Mathew T."/>
            <person name="Ngo R."/>
            <person name="Nguyen L."/>
            <person name="Nguyen N."/>
            <person name="Okwuonu G."/>
            <person name="Ongeri F."/>
            <person name="Pham C."/>
            <person name="Simmons D."/>
            <person name="Wilczek-Boney K."/>
            <person name="Hale W."/>
            <person name="Jakkamsetti A."/>
            <person name="Pham P."/>
            <person name="Ruth R."/>
            <person name="San Lucas F."/>
            <person name="Warren J."/>
            <person name="Zhang J."/>
            <person name="Zhao Z."/>
            <person name="Zhou C."/>
            <person name="Zhu D."/>
            <person name="Lee S."/>
            <person name="Bess C."/>
            <person name="Blankenburg K."/>
            <person name="Forbes L."/>
            <person name="Fu Q."/>
            <person name="Gubbala S."/>
            <person name="Hirani K."/>
            <person name="Jayaseelan J.C."/>
            <person name="Lara F."/>
            <person name="Munidasa M."/>
            <person name="Palculict T."/>
            <person name="Patil S."/>
            <person name="Pu L.-L."/>
            <person name="Saada N."/>
            <person name="Tang L."/>
            <person name="Weissenberger G."/>
            <person name="Zhu Y."/>
            <person name="Hemphill L."/>
            <person name="Shang Y."/>
            <person name="Youmans B."/>
            <person name="Ayvaz T."/>
            <person name="Ross M."/>
            <person name="Santibanez J."/>
            <person name="Aqrawi P."/>
            <person name="Gross S."/>
            <person name="Joshi V."/>
            <person name="Fowler G."/>
            <person name="Nazareth L."/>
            <person name="Reid J."/>
            <person name="Worley K."/>
            <person name="Petrosino J."/>
            <person name="Highlander S."/>
            <person name="Gibbs R."/>
        </authorList>
    </citation>
    <scope>NUCLEOTIDE SEQUENCE [LARGE SCALE GENOMIC DNA]</scope>
    <source>
        <strain evidence="6 7">MM4-1A</strain>
    </source>
</reference>
<name>A0A828RHB2_LIMRT</name>
<dbReference type="SUPFAM" id="SSF52540">
    <property type="entry name" value="P-loop containing nucleoside triphosphate hydrolases"/>
    <property type="match status" value="1"/>
</dbReference>
<evidence type="ECO:0000256" key="2">
    <source>
        <dbReference type="ARBA" id="ARBA00022801"/>
    </source>
</evidence>
<dbReference type="PANTHER" id="PTHR35372">
    <property type="entry name" value="ATP BINDING PROTEIN-RELATED"/>
    <property type="match status" value="1"/>
</dbReference>
<dbReference type="InterPro" id="IPR006500">
    <property type="entry name" value="Helicase_put_C_phage/plasmid"/>
</dbReference>
<keyword evidence="2" id="KW-0378">Hydrolase</keyword>
<dbReference type="InterPro" id="IPR004968">
    <property type="entry name" value="DNA_primase/NTPase_C"/>
</dbReference>